<evidence type="ECO:0000259" key="1">
    <source>
        <dbReference type="Pfam" id="PF08281"/>
    </source>
</evidence>
<dbReference type="GO" id="GO:0016987">
    <property type="term" value="F:sigma factor activity"/>
    <property type="evidence" value="ECO:0007669"/>
    <property type="project" value="InterPro"/>
</dbReference>
<accession>A0A091BWG5</accession>
<evidence type="ECO:0000313" key="4">
    <source>
        <dbReference type="Proteomes" id="UP000029381"/>
    </source>
</evidence>
<feature type="domain" description="RNA polymerase sigma factor 70 region 4 type 2" evidence="1">
    <location>
        <begin position="80"/>
        <end position="129"/>
    </location>
</feature>
<keyword evidence="4" id="KW-1185">Reference proteome</keyword>
<proteinExistence type="predicted"/>
<comment type="caution">
    <text evidence="3">The sequence shown here is derived from an EMBL/GenBank/DDBJ whole genome shotgun (WGS) entry which is preliminary data.</text>
</comment>
<dbReference type="Gene3D" id="1.20.140.160">
    <property type="match status" value="1"/>
</dbReference>
<evidence type="ECO:0008006" key="5">
    <source>
        <dbReference type="Google" id="ProtNLM"/>
    </source>
</evidence>
<feature type="domain" description="Helix-turn-helix" evidence="2">
    <location>
        <begin position="160"/>
        <end position="207"/>
    </location>
</feature>
<dbReference type="Proteomes" id="UP000029381">
    <property type="component" value="Unassembled WGS sequence"/>
</dbReference>
<dbReference type="NCBIfam" id="TIGR01764">
    <property type="entry name" value="excise"/>
    <property type="match status" value="1"/>
</dbReference>
<evidence type="ECO:0000313" key="3">
    <source>
        <dbReference type="EMBL" id="KFN89084.1"/>
    </source>
</evidence>
<name>A0A091BWG5_9ENTE</name>
<dbReference type="Pfam" id="PF08281">
    <property type="entry name" value="Sigma70_r4_2"/>
    <property type="match status" value="1"/>
</dbReference>
<dbReference type="InterPro" id="IPR013324">
    <property type="entry name" value="RNA_pol_sigma_r3/r4-like"/>
</dbReference>
<dbReference type="PATRIC" id="fig|1302648.3.peg.2200"/>
<dbReference type="GO" id="GO:0006352">
    <property type="term" value="P:DNA-templated transcription initiation"/>
    <property type="evidence" value="ECO:0007669"/>
    <property type="project" value="InterPro"/>
</dbReference>
<dbReference type="Pfam" id="PF12728">
    <property type="entry name" value="HTH_17"/>
    <property type="match status" value="1"/>
</dbReference>
<organism evidence="3 4">
    <name type="scientific">Tetragenococcus muriaticus 3MR10-3</name>
    <dbReference type="NCBI Taxonomy" id="1302648"/>
    <lineage>
        <taxon>Bacteria</taxon>
        <taxon>Bacillati</taxon>
        <taxon>Bacillota</taxon>
        <taxon>Bacilli</taxon>
        <taxon>Lactobacillales</taxon>
        <taxon>Enterococcaceae</taxon>
        <taxon>Tetragenococcus</taxon>
    </lineage>
</organism>
<dbReference type="SUPFAM" id="SSF88659">
    <property type="entry name" value="Sigma3 and sigma4 domains of RNA polymerase sigma factors"/>
    <property type="match status" value="1"/>
</dbReference>
<dbReference type="CDD" id="cd06171">
    <property type="entry name" value="Sigma70_r4"/>
    <property type="match status" value="1"/>
</dbReference>
<dbReference type="InterPro" id="IPR010093">
    <property type="entry name" value="SinI_DNA-bd"/>
</dbReference>
<dbReference type="InterPro" id="IPR014284">
    <property type="entry name" value="RNA_pol_sigma-70_dom"/>
</dbReference>
<evidence type="ECO:0000259" key="2">
    <source>
        <dbReference type="Pfam" id="PF12728"/>
    </source>
</evidence>
<protein>
    <recommendedName>
        <fullName evidence="5">DNA-binding protein</fullName>
    </recommendedName>
</protein>
<dbReference type="EMBL" id="JPVT01000246">
    <property type="protein sequence ID" value="KFN89084.1"/>
    <property type="molecule type" value="Genomic_DNA"/>
</dbReference>
<dbReference type="InterPro" id="IPR013249">
    <property type="entry name" value="RNA_pol_sigma70_r4_t2"/>
</dbReference>
<reference evidence="3 4" key="1">
    <citation type="submission" date="2014-08" db="EMBL/GenBank/DDBJ databases">
        <title>Genome sequence of Tetragenococcus muriaticus.</title>
        <authorList>
            <person name="Chuea-nongthon C."/>
            <person name="Rodtong S."/>
            <person name="Yongsawatdigul J."/>
            <person name="Steele J.L."/>
            <person name="Liu X.-y."/>
            <person name="Speers J."/>
            <person name="Glasner J.D."/>
            <person name="Neeno-Eckwall E.C."/>
        </authorList>
    </citation>
    <scope>NUCLEOTIDE SEQUENCE [LARGE SCALE GENOMIC DNA]</scope>
    <source>
        <strain evidence="3 4">3MR10-3</strain>
    </source>
</reference>
<sequence length="207" mass="24430">MKPSTFQETTENQFDYICKKVIEDERKDYFKHLTRLKKKEISFSEMGNYVFNQLATKDQYTVDKQFFELDDAKIGIENKKLGAALDLLSEKKRKIILLYYFMDMNEGEIAEVMHVSRSTVNRQRTQALSLMKECIEEVYHMKSIEGEDTLTFTEPAKKTYTISEIARILNISKKSAYRLVQQESFHSVRVGRLIRVSKFSFDKWLSQ</sequence>
<gene>
    <name evidence="3" type="ORF">TMU3MR103_2248</name>
</gene>
<dbReference type="NCBIfam" id="TIGR02937">
    <property type="entry name" value="sigma70-ECF"/>
    <property type="match status" value="1"/>
</dbReference>
<dbReference type="GO" id="GO:0003677">
    <property type="term" value="F:DNA binding"/>
    <property type="evidence" value="ECO:0007669"/>
    <property type="project" value="InterPro"/>
</dbReference>
<dbReference type="InterPro" id="IPR041657">
    <property type="entry name" value="HTH_17"/>
</dbReference>
<dbReference type="AlphaFoldDB" id="A0A091BWG5"/>